<evidence type="ECO:0008006" key="6">
    <source>
        <dbReference type="Google" id="ProtNLM"/>
    </source>
</evidence>
<dbReference type="Pfam" id="PF25564">
    <property type="entry name" value="DUF7933"/>
    <property type="match status" value="6"/>
</dbReference>
<feature type="domain" description="DUF7933" evidence="3">
    <location>
        <begin position="452"/>
        <end position="580"/>
    </location>
</feature>
<dbReference type="InterPro" id="IPR001434">
    <property type="entry name" value="OmcB-like_DUF11"/>
</dbReference>
<evidence type="ECO:0000256" key="1">
    <source>
        <dbReference type="SAM" id="MobiDB-lite"/>
    </source>
</evidence>
<protein>
    <recommendedName>
        <fullName evidence="6">DUF11 domain-containing protein</fullName>
    </recommendedName>
</protein>
<evidence type="ECO:0000259" key="3">
    <source>
        <dbReference type="Pfam" id="PF25564"/>
    </source>
</evidence>
<feature type="region of interest" description="Disordered" evidence="1">
    <location>
        <begin position="997"/>
        <end position="1034"/>
    </location>
</feature>
<dbReference type="Pfam" id="PF01345">
    <property type="entry name" value="DUF11"/>
    <property type="match status" value="1"/>
</dbReference>
<comment type="caution">
    <text evidence="4">The sequence shown here is derived from an EMBL/GenBank/DDBJ whole genome shotgun (WGS) entry which is preliminary data.</text>
</comment>
<feature type="domain" description="DUF7933" evidence="3">
    <location>
        <begin position="586"/>
        <end position="706"/>
    </location>
</feature>
<evidence type="ECO:0000259" key="2">
    <source>
        <dbReference type="Pfam" id="PF01345"/>
    </source>
</evidence>
<evidence type="ECO:0000313" key="4">
    <source>
        <dbReference type="EMBL" id="OKH14456.1"/>
    </source>
</evidence>
<reference evidence="4 5" key="1">
    <citation type="submission" date="2016-11" db="EMBL/GenBank/DDBJ databases">
        <title>Draft Genome Sequences of Nine Cyanobacterial Strains from Diverse Habitats.</title>
        <authorList>
            <person name="Zhu T."/>
            <person name="Hou S."/>
            <person name="Lu X."/>
            <person name="Hess W.R."/>
        </authorList>
    </citation>
    <scope>NUCLEOTIDE SEQUENCE [LARGE SCALE GENOMIC DNA]</scope>
    <source>
        <strain evidence="4 5">NIES-592</strain>
    </source>
</reference>
<proteinExistence type="predicted"/>
<dbReference type="Gene3D" id="2.60.40.10">
    <property type="entry name" value="Immunoglobulins"/>
    <property type="match status" value="1"/>
</dbReference>
<sequence length="1184" mass="121187">MKYLFKYLRELHLSRSKIIQKTPIQTLKQYPIILSCLSFGFAFVGIGLNAGKAHAAVAVNKEFNPISISVNQTSTLTIQLFNSNFSAATNTSITDNLPSGLVIANPAMMSNTCGGTVTANPGSTSIQLSGGTIPAATSGTPGNCQITLKVTASTPNTYVNTIAANTVTSSQGTNPLAANATLTVSSGIPITGSKSFSPGTVHGNGSPTTMTITLNNSNSFPLTNASFTDNLPAPLKVATTPSASTTCGSGTVTAVAGSNTVSLSGGTIPASSSCTVTVKLEASSPNDFQNGNVKNTIAANNVITTEGITNTSPIEGSVKVQTGAEVNKAFSPSNVQTGEISVLTLTLHNFNSTPITSANITDTMPSGLTVTGLVKNTCGGTVTFTTTQVQLSGGTVPPAPSGSGSGSCQIQVNVTANTSGSYKNDIPAGNLNGVNYPATNATLTVSQATPVSLSKSFSPSTSVQGGQSTLTITLSNTANSQATITSFTDDLKTMGSGFTVASSPAASTTCSGGTVNATAGSTVITMKSGTIPAQGSCTITVPVQVAINAPINKRKNTIAINGLQTNLGNNTAIATAELDVKPALSLSKSFSPVTVPVGGVTRLTITVTRNSGAPAFTGINLTDNLPTGHKISSAPNLTNSCNGTVNAPTNSTQITLSGGTLPTVGSCSISVNVQVPNTTGSDENIIPKNSVITDQGASNTSDAKAAVTRINSFVTLNKSFSPTSINYGGTSTLNILILNNNANAIKLTGVALVDEFPTGMKIASSPDATFTGSGCSGGTIVANPGSNQVSLNNATINVGAQCTLTVKVTSDFVGNLTNELPNNLVTSNEGVTNNNKPSATLTLLGTADIEVVKKDDGVSSVAPGATTTYTIVVRNNGPDNVAGIHVADLVPPGLTFTNWSCNASNGSSCDQSSGTGELNIIVSLLKNGTATLTVDAQVDLNASGTITNTATVTTPPTVSDPNNDNNSASDTNNVTATANNPNVILVKRITAINHSVTTNGGDELDKYKDDPNNPYDDNNLNTLTPDPKDTDKWPNPNTFLIGGINGGKIYPGDEVEYTIYYLSAGDNQAKNVLVCDRIPNNVTFIPTAFNNFATKNNLGLQNTDRGIIWQYNGNTESLTNIKDGDVAQYFPPREDPTDVYPTVDCGGENTNGAIVVNLGDLPNATGSGIPTNSYGFIRFRGRVK</sequence>
<dbReference type="Proteomes" id="UP000186391">
    <property type="component" value="Unassembled WGS sequence"/>
</dbReference>
<organism evidence="4 5">
    <name type="scientific">Fischerella major NIES-592</name>
    <dbReference type="NCBI Taxonomy" id="210994"/>
    <lineage>
        <taxon>Bacteria</taxon>
        <taxon>Bacillati</taxon>
        <taxon>Cyanobacteriota</taxon>
        <taxon>Cyanophyceae</taxon>
        <taxon>Nostocales</taxon>
        <taxon>Hapalosiphonaceae</taxon>
        <taxon>Fischerella</taxon>
    </lineage>
</organism>
<feature type="domain" description="DUF7933" evidence="3">
    <location>
        <begin position="326"/>
        <end position="445"/>
    </location>
</feature>
<dbReference type="PANTHER" id="PTHR34819:SF3">
    <property type="entry name" value="CELL SURFACE PROTEIN"/>
    <property type="match status" value="1"/>
</dbReference>
<keyword evidence="5" id="KW-1185">Reference proteome</keyword>
<dbReference type="EMBL" id="MRCA01000004">
    <property type="protein sequence ID" value="OKH14456.1"/>
    <property type="molecule type" value="Genomic_DNA"/>
</dbReference>
<dbReference type="AlphaFoldDB" id="A0A1U7H0T9"/>
<accession>A0A1U7H0T9</accession>
<feature type="domain" description="DUF7933" evidence="3">
    <location>
        <begin position="715"/>
        <end position="842"/>
    </location>
</feature>
<dbReference type="InterPro" id="IPR051172">
    <property type="entry name" value="Chlamydia_OmcB"/>
</dbReference>
<dbReference type="NCBIfam" id="TIGR01451">
    <property type="entry name" value="B_ant_repeat"/>
    <property type="match status" value="3"/>
</dbReference>
<feature type="compositionally biased region" description="Low complexity" evidence="1">
    <location>
        <begin position="1012"/>
        <end position="1024"/>
    </location>
</feature>
<feature type="domain" description="DUF7933" evidence="3">
    <location>
        <begin position="59"/>
        <end position="184"/>
    </location>
</feature>
<dbReference type="InterPro" id="IPR057693">
    <property type="entry name" value="DUF7933"/>
</dbReference>
<feature type="domain" description="DUF11" evidence="2">
    <location>
        <begin position="848"/>
        <end position="971"/>
    </location>
</feature>
<feature type="region of interest" description="Disordered" evidence="1">
    <location>
        <begin position="951"/>
        <end position="976"/>
    </location>
</feature>
<name>A0A1U7H0T9_9CYAN</name>
<dbReference type="PANTHER" id="PTHR34819">
    <property type="entry name" value="LARGE CYSTEINE-RICH PERIPLASMIC PROTEIN OMCB"/>
    <property type="match status" value="1"/>
</dbReference>
<dbReference type="OrthoDB" id="6074739at2"/>
<dbReference type="InterPro" id="IPR047589">
    <property type="entry name" value="DUF11_rpt"/>
</dbReference>
<dbReference type="InterPro" id="IPR013783">
    <property type="entry name" value="Ig-like_fold"/>
</dbReference>
<dbReference type="RefSeq" id="WP_073555696.1">
    <property type="nucleotide sequence ID" value="NZ_MRCA01000004.1"/>
</dbReference>
<feature type="domain" description="DUF7933" evidence="3">
    <location>
        <begin position="193"/>
        <end position="300"/>
    </location>
</feature>
<gene>
    <name evidence="4" type="ORF">NIES592_10400</name>
</gene>
<evidence type="ECO:0000313" key="5">
    <source>
        <dbReference type="Proteomes" id="UP000186391"/>
    </source>
</evidence>